<dbReference type="GO" id="GO:0000750">
    <property type="term" value="P:pheromone-dependent signal transduction involved in conjugation with cellular fusion"/>
    <property type="evidence" value="ECO:0007669"/>
    <property type="project" value="TreeGrafter"/>
</dbReference>
<keyword evidence="3" id="KW-1185">Reference proteome</keyword>
<gene>
    <name evidence="2" type="ORF">LEMA_P079660.1</name>
</gene>
<dbReference type="AlphaFoldDB" id="E5A529"/>
<dbReference type="eggNOG" id="ENOG502QTV4">
    <property type="taxonomic scope" value="Eukaryota"/>
</dbReference>
<dbReference type="VEuPathDB" id="FungiDB:LEMA_P079660.1"/>
<dbReference type="EMBL" id="FP929134">
    <property type="protein sequence ID" value="CBX98727.1"/>
    <property type="molecule type" value="Genomic_DNA"/>
</dbReference>
<dbReference type="HOGENOM" id="CLU_035056_1_1_1"/>
<feature type="transmembrane region" description="Helical" evidence="1">
    <location>
        <begin position="118"/>
        <end position="144"/>
    </location>
</feature>
<feature type="transmembrane region" description="Helical" evidence="1">
    <location>
        <begin position="41"/>
        <end position="60"/>
    </location>
</feature>
<dbReference type="PANTHER" id="PTHR28009">
    <property type="entry name" value="PHEROMONE ALPHA FACTOR RECEPTOR"/>
    <property type="match status" value="1"/>
</dbReference>
<dbReference type="InterPro" id="IPR027458">
    <property type="entry name" value="STE2_TM1-TM2_sf"/>
</dbReference>
<dbReference type="Proteomes" id="UP000002668">
    <property type="component" value="Genome"/>
</dbReference>
<evidence type="ECO:0008006" key="4">
    <source>
        <dbReference type="Google" id="ProtNLM"/>
    </source>
</evidence>
<dbReference type="InterPro" id="IPR000366">
    <property type="entry name" value="GPCR_STE2"/>
</dbReference>
<proteinExistence type="predicted"/>
<feature type="transmembrane region" description="Helical" evidence="1">
    <location>
        <begin position="72"/>
        <end position="98"/>
    </location>
</feature>
<keyword evidence="1" id="KW-1133">Transmembrane helix</keyword>
<feature type="transmembrane region" description="Helical" evidence="1">
    <location>
        <begin position="263"/>
        <end position="284"/>
    </location>
</feature>
<dbReference type="FunCoup" id="E5A529">
    <property type="interactions" value="61"/>
</dbReference>
<dbReference type="STRING" id="985895.E5A529"/>
<dbReference type="Pfam" id="PF02116">
    <property type="entry name" value="STE2"/>
    <property type="match status" value="1"/>
</dbReference>
<evidence type="ECO:0000256" key="1">
    <source>
        <dbReference type="SAM" id="Phobius"/>
    </source>
</evidence>
<accession>E5A529</accession>
<protein>
    <recommendedName>
        <fullName evidence="4">Mating-type alpha-pheromone receptor PreB</fullName>
    </recommendedName>
</protein>
<organism evidence="3">
    <name type="scientific">Leptosphaeria maculans (strain JN3 / isolate v23.1.3 / race Av1-4-5-6-7-8)</name>
    <name type="common">Blackleg fungus</name>
    <name type="synonym">Phoma lingam</name>
    <dbReference type="NCBI Taxonomy" id="985895"/>
    <lineage>
        <taxon>Eukaryota</taxon>
        <taxon>Fungi</taxon>
        <taxon>Dikarya</taxon>
        <taxon>Ascomycota</taxon>
        <taxon>Pezizomycotina</taxon>
        <taxon>Dothideomycetes</taxon>
        <taxon>Pleosporomycetidae</taxon>
        <taxon>Pleosporales</taxon>
        <taxon>Pleosporineae</taxon>
        <taxon>Leptosphaeriaceae</taxon>
        <taxon>Plenodomus</taxon>
        <taxon>Plenodomus lingam/Leptosphaeria maculans species complex</taxon>
    </lineage>
</organism>
<reference evidence="3" key="1">
    <citation type="journal article" date="2011" name="Nat. Commun.">
        <title>Effector diversification within compartments of the Leptosphaeria maculans genome affected by Repeat-Induced Point mutations.</title>
        <authorList>
            <person name="Rouxel T."/>
            <person name="Grandaubert J."/>
            <person name="Hane J.K."/>
            <person name="Hoede C."/>
            <person name="van de Wouw A.P."/>
            <person name="Couloux A."/>
            <person name="Dominguez V."/>
            <person name="Anthouard V."/>
            <person name="Bally P."/>
            <person name="Bourras S."/>
            <person name="Cozijnsen A.J."/>
            <person name="Ciuffetti L.M."/>
            <person name="Degrave A."/>
            <person name="Dilmaghani A."/>
            <person name="Duret L."/>
            <person name="Fudal I."/>
            <person name="Goodwin S.B."/>
            <person name="Gout L."/>
            <person name="Glaser N."/>
            <person name="Linglin J."/>
            <person name="Kema G.H.J."/>
            <person name="Lapalu N."/>
            <person name="Lawrence C.B."/>
            <person name="May K."/>
            <person name="Meyer M."/>
            <person name="Ollivier B."/>
            <person name="Poulain J."/>
            <person name="Schoch C.L."/>
            <person name="Simon A."/>
            <person name="Spatafora J.W."/>
            <person name="Stachowiak A."/>
            <person name="Turgeon B.G."/>
            <person name="Tyler B.M."/>
            <person name="Vincent D."/>
            <person name="Weissenbach J."/>
            <person name="Amselem J."/>
            <person name="Quesneville H."/>
            <person name="Oliver R.P."/>
            <person name="Wincker P."/>
            <person name="Balesdent M.-H."/>
            <person name="Howlett B.J."/>
        </authorList>
    </citation>
    <scope>NUCLEOTIDE SEQUENCE [LARGE SCALE GENOMIC DNA]</scope>
    <source>
        <strain evidence="3">JN3 / isolate v23.1.3 / race Av1-4-5-6-7-8</strain>
    </source>
</reference>
<evidence type="ECO:0000313" key="2">
    <source>
        <dbReference type="EMBL" id="CBX98727.1"/>
    </source>
</evidence>
<dbReference type="CDD" id="cd14939">
    <property type="entry name" value="7tmD_STE2"/>
    <property type="match status" value="1"/>
</dbReference>
<dbReference type="InParanoid" id="E5A529"/>
<dbReference type="PRINTS" id="PR00250">
    <property type="entry name" value="GPCRSTE2"/>
</dbReference>
<dbReference type="GO" id="GO:0038038">
    <property type="term" value="C:G protein-coupled receptor homodimeric complex"/>
    <property type="evidence" value="ECO:0007669"/>
    <property type="project" value="TreeGrafter"/>
</dbReference>
<name>E5A529_LEPMJ</name>
<feature type="transmembrane region" description="Helical" evidence="1">
    <location>
        <begin position="198"/>
        <end position="216"/>
    </location>
</feature>
<feature type="transmembrane region" description="Helical" evidence="1">
    <location>
        <begin position="236"/>
        <end position="257"/>
    </location>
</feature>
<dbReference type="OrthoDB" id="5402633at2759"/>
<dbReference type="Gene3D" id="1.10.287.920">
    <property type="entry name" value="Pheromone alpha factor receptor"/>
    <property type="match status" value="1"/>
</dbReference>
<dbReference type="GO" id="GO:0004932">
    <property type="term" value="F:mating-type factor pheromone receptor activity"/>
    <property type="evidence" value="ECO:0007669"/>
    <property type="project" value="InterPro"/>
</dbReference>
<keyword evidence="1" id="KW-0472">Membrane</keyword>
<keyword evidence="1" id="KW-0812">Transmembrane</keyword>
<feature type="transmembrane region" description="Helical" evidence="1">
    <location>
        <begin position="156"/>
        <end position="178"/>
    </location>
</feature>
<sequence length="374" mass="40997">MSSMTDPWTQTITMIDGEGGSQDVGLDQVTQLQVYIIQSGINYGAQVGASIMLLLMLLLLTKASKRRSYIFLINGLCLLVNAIRCILLACALTSNWYHPYTQIMGDYSRITSSDLATTIASVLLTLLITFMVFMSLSLQVWVVCVTTDPIRRAVTMGLTTLVGALAFGYRATLAVFNVKALLAQTGMGSHTRLVSDCYVVQAVAIWFYSCAFTYKLGYAIFQRRRLNMPQFGPMQIVFIMGCQTMVIPAIVTSLQFVPSLPELGNAVLTIVCIFLPLSAIWAGIDQDSPRIASSGPDSHHRIFHAEFYDSTTNSIGTSSSTACDKSRQLSVCTVPKGKDKDTESMIMTPTSYKKKNIQVDCEYGFSSGNAAHHL</sequence>
<dbReference type="PANTHER" id="PTHR28009:SF1">
    <property type="entry name" value="PHEROMONE ALPHA FACTOR RECEPTOR"/>
    <property type="match status" value="1"/>
</dbReference>
<dbReference type="OMA" id="VSICYFS"/>
<evidence type="ECO:0000313" key="3">
    <source>
        <dbReference type="Proteomes" id="UP000002668"/>
    </source>
</evidence>